<dbReference type="NCBIfam" id="TIGR00498">
    <property type="entry name" value="lexA"/>
    <property type="match status" value="1"/>
</dbReference>
<evidence type="ECO:0000256" key="11">
    <source>
        <dbReference type="ARBA" id="ARBA00023236"/>
    </source>
</evidence>
<dbReference type="SUPFAM" id="SSF46785">
    <property type="entry name" value="Winged helix' DNA-binding domain"/>
    <property type="match status" value="1"/>
</dbReference>
<dbReference type="Gene3D" id="1.10.10.10">
    <property type="entry name" value="Winged helix-like DNA-binding domain superfamily/Winged helix DNA-binding domain"/>
    <property type="match status" value="1"/>
</dbReference>
<evidence type="ECO:0000256" key="5">
    <source>
        <dbReference type="ARBA" id="ARBA00022801"/>
    </source>
</evidence>
<feature type="domain" description="Peptidase S24/S26A/S26B/S26C" evidence="13">
    <location>
        <begin position="67"/>
        <end position="180"/>
    </location>
</feature>
<evidence type="ECO:0000256" key="7">
    <source>
        <dbReference type="ARBA" id="ARBA00023015"/>
    </source>
</evidence>
<dbReference type="InterPro" id="IPR036286">
    <property type="entry name" value="LexA/Signal_pep-like_sf"/>
</dbReference>
<evidence type="ECO:0000256" key="6">
    <source>
        <dbReference type="ARBA" id="ARBA00022813"/>
    </source>
</evidence>
<keyword evidence="2" id="KW-0678">Repressor</keyword>
<evidence type="ECO:0000256" key="2">
    <source>
        <dbReference type="ARBA" id="ARBA00022491"/>
    </source>
</evidence>
<keyword evidence="5 12" id="KW-0378">Hydrolase</keyword>
<dbReference type="CDD" id="cd06529">
    <property type="entry name" value="S24_LexA-like"/>
    <property type="match status" value="1"/>
</dbReference>
<dbReference type="GO" id="GO:0003677">
    <property type="term" value="F:DNA binding"/>
    <property type="evidence" value="ECO:0007669"/>
    <property type="project" value="UniProtKB-KW"/>
</dbReference>
<dbReference type="Pfam" id="PF00717">
    <property type="entry name" value="Peptidase_S24"/>
    <property type="match status" value="1"/>
</dbReference>
<dbReference type="EMBL" id="PFSC01000031">
    <property type="protein sequence ID" value="PJC33713.1"/>
    <property type="molecule type" value="Genomic_DNA"/>
</dbReference>
<dbReference type="GO" id="GO:0004252">
    <property type="term" value="F:serine-type endopeptidase activity"/>
    <property type="evidence" value="ECO:0007669"/>
    <property type="project" value="InterPro"/>
</dbReference>
<keyword evidence="9" id="KW-0804">Transcription</keyword>
<evidence type="ECO:0000256" key="10">
    <source>
        <dbReference type="ARBA" id="ARBA00023204"/>
    </source>
</evidence>
<dbReference type="InterPro" id="IPR036390">
    <property type="entry name" value="WH_DNA-bd_sf"/>
</dbReference>
<dbReference type="GO" id="GO:0009432">
    <property type="term" value="P:SOS response"/>
    <property type="evidence" value="ECO:0007669"/>
    <property type="project" value="UniProtKB-KW"/>
</dbReference>
<sequence>MQDTKLNQLRKYYFTHHYIPSFRELSDLFHLKSPGAVGYWIHQWRSQGYIEVNKEKLIPTDKFFEFPLLGSIQAGIPIEEQESYETIKLEPFNIQNPESTFALKVRGDSMKDAGIIEGDLVILDKSLRPQNQSIIAAFVDDEWTLKYYFDKKGKIFLKAANAAYKDIFPKRKLEIGGVVIKVLREYI</sequence>
<evidence type="ECO:0000256" key="1">
    <source>
        <dbReference type="ARBA" id="ARBA00007484"/>
    </source>
</evidence>
<gene>
    <name evidence="14" type="primary">lexA</name>
    <name evidence="14" type="ORF">CO051_01160</name>
</gene>
<dbReference type="InterPro" id="IPR015927">
    <property type="entry name" value="Peptidase_S24_S26A/B/C"/>
</dbReference>
<dbReference type="GO" id="GO:0045892">
    <property type="term" value="P:negative regulation of DNA-templated transcription"/>
    <property type="evidence" value="ECO:0007669"/>
    <property type="project" value="InterPro"/>
</dbReference>
<evidence type="ECO:0000313" key="15">
    <source>
        <dbReference type="Proteomes" id="UP000231383"/>
    </source>
</evidence>
<dbReference type="Gene3D" id="2.10.109.10">
    <property type="entry name" value="Umud Fragment, subunit A"/>
    <property type="match status" value="1"/>
</dbReference>
<proteinExistence type="inferred from homology"/>
<keyword evidence="7" id="KW-0805">Transcription regulation</keyword>
<keyword evidence="6 12" id="KW-0068">Autocatalytic cleavage</keyword>
<evidence type="ECO:0000256" key="4">
    <source>
        <dbReference type="ARBA" id="ARBA00022763"/>
    </source>
</evidence>
<dbReference type="PANTHER" id="PTHR33516:SF2">
    <property type="entry name" value="LEXA REPRESSOR-RELATED"/>
    <property type="match status" value="1"/>
</dbReference>
<dbReference type="InterPro" id="IPR006197">
    <property type="entry name" value="Peptidase_S24_LexA"/>
</dbReference>
<keyword evidence="8" id="KW-0238">DNA-binding</keyword>
<comment type="caution">
    <text evidence="14">The sequence shown here is derived from an EMBL/GenBank/DDBJ whole genome shotgun (WGS) entry which is preliminary data.</text>
</comment>
<dbReference type="PANTHER" id="PTHR33516">
    <property type="entry name" value="LEXA REPRESSOR"/>
    <property type="match status" value="1"/>
</dbReference>
<dbReference type="GO" id="GO:0006260">
    <property type="term" value="P:DNA replication"/>
    <property type="evidence" value="ECO:0007669"/>
    <property type="project" value="UniProtKB-KW"/>
</dbReference>
<evidence type="ECO:0000256" key="9">
    <source>
        <dbReference type="ARBA" id="ARBA00023163"/>
    </source>
</evidence>
<evidence type="ECO:0000256" key="12">
    <source>
        <dbReference type="RuleBase" id="RU003991"/>
    </source>
</evidence>
<dbReference type="InterPro" id="IPR050077">
    <property type="entry name" value="LexA_repressor"/>
</dbReference>
<comment type="similarity">
    <text evidence="1 12">Belongs to the peptidase S24 family.</text>
</comment>
<dbReference type="InterPro" id="IPR036388">
    <property type="entry name" value="WH-like_DNA-bd_sf"/>
</dbReference>
<dbReference type="AlphaFoldDB" id="A0A2M8F325"/>
<evidence type="ECO:0000256" key="8">
    <source>
        <dbReference type="ARBA" id="ARBA00023125"/>
    </source>
</evidence>
<reference evidence="15" key="1">
    <citation type="submission" date="2017-09" db="EMBL/GenBank/DDBJ databases">
        <title>Depth-based differentiation of microbial function through sediment-hosted aquifers and enrichment of novel symbionts in the deep terrestrial subsurface.</title>
        <authorList>
            <person name="Probst A.J."/>
            <person name="Ladd B."/>
            <person name="Jarett J.K."/>
            <person name="Geller-Mcgrath D.E."/>
            <person name="Sieber C.M.K."/>
            <person name="Emerson J.B."/>
            <person name="Anantharaman K."/>
            <person name="Thomas B.C."/>
            <person name="Malmstrom R."/>
            <person name="Stieglmeier M."/>
            <person name="Klingl A."/>
            <person name="Woyke T."/>
            <person name="Ryan C.M."/>
            <person name="Banfield J.F."/>
        </authorList>
    </citation>
    <scope>NUCLEOTIDE SEQUENCE [LARGE SCALE GENOMIC DNA]</scope>
</reference>
<name>A0A2M8F325_9BACT</name>
<dbReference type="PRINTS" id="PR00726">
    <property type="entry name" value="LEXASERPTASE"/>
</dbReference>
<dbReference type="SUPFAM" id="SSF51306">
    <property type="entry name" value="LexA/Signal peptidase"/>
    <property type="match status" value="1"/>
</dbReference>
<evidence type="ECO:0000313" key="14">
    <source>
        <dbReference type="EMBL" id="PJC33713.1"/>
    </source>
</evidence>
<keyword evidence="4" id="KW-0227">DNA damage</keyword>
<dbReference type="InterPro" id="IPR039418">
    <property type="entry name" value="LexA-like"/>
</dbReference>
<dbReference type="Proteomes" id="UP000231383">
    <property type="component" value="Unassembled WGS sequence"/>
</dbReference>
<keyword evidence="10" id="KW-0234">DNA repair</keyword>
<keyword evidence="3" id="KW-0235">DNA replication</keyword>
<dbReference type="GO" id="GO:0006281">
    <property type="term" value="P:DNA repair"/>
    <property type="evidence" value="ECO:0007669"/>
    <property type="project" value="UniProtKB-KW"/>
</dbReference>
<evidence type="ECO:0000256" key="3">
    <source>
        <dbReference type="ARBA" id="ARBA00022705"/>
    </source>
</evidence>
<accession>A0A2M8F325</accession>
<dbReference type="InterPro" id="IPR006200">
    <property type="entry name" value="LexA"/>
</dbReference>
<keyword evidence="11" id="KW-0742">SOS response</keyword>
<organism evidence="14 15">
    <name type="scientific">Candidatus Roizmanbacteria bacterium CG_4_9_14_0_2_um_filter_39_13</name>
    <dbReference type="NCBI Taxonomy" id="1974839"/>
    <lineage>
        <taxon>Bacteria</taxon>
        <taxon>Candidatus Roizmaniibacteriota</taxon>
    </lineage>
</organism>
<protein>
    <submittedName>
        <fullName evidence="14">Repressor LexA</fullName>
    </submittedName>
</protein>
<evidence type="ECO:0000259" key="13">
    <source>
        <dbReference type="Pfam" id="PF00717"/>
    </source>
</evidence>